<dbReference type="InterPro" id="IPR000182">
    <property type="entry name" value="GNAT_dom"/>
</dbReference>
<evidence type="ECO:0000259" key="2">
    <source>
        <dbReference type="PROSITE" id="PS51186"/>
    </source>
</evidence>
<gene>
    <name evidence="3" type="ORF">GCU69_21365</name>
</gene>
<proteinExistence type="predicted"/>
<evidence type="ECO:0000256" key="1">
    <source>
        <dbReference type="ARBA" id="ARBA00022679"/>
    </source>
</evidence>
<dbReference type="InterPro" id="IPR016181">
    <property type="entry name" value="Acyl_CoA_acyltransferase"/>
</dbReference>
<dbReference type="EMBL" id="WHPN01000331">
    <property type="protein sequence ID" value="KAF4407139.1"/>
    <property type="molecule type" value="Genomic_DNA"/>
</dbReference>
<feature type="domain" description="N-acetyltransferase" evidence="2">
    <location>
        <begin position="10"/>
        <end position="169"/>
    </location>
</feature>
<organism evidence="3 4">
    <name type="scientific">Streptomyces lycii</name>
    <dbReference type="NCBI Taxonomy" id="2654337"/>
    <lineage>
        <taxon>Bacteria</taxon>
        <taxon>Bacillati</taxon>
        <taxon>Actinomycetota</taxon>
        <taxon>Actinomycetes</taxon>
        <taxon>Kitasatosporales</taxon>
        <taxon>Streptomycetaceae</taxon>
        <taxon>Streptomyces</taxon>
    </lineage>
</organism>
<evidence type="ECO:0000313" key="3">
    <source>
        <dbReference type="EMBL" id="KAF4407139.1"/>
    </source>
</evidence>
<dbReference type="Gene3D" id="3.40.630.30">
    <property type="match status" value="1"/>
</dbReference>
<reference evidence="3 4" key="1">
    <citation type="submission" date="2019-10" db="EMBL/GenBank/DDBJ databases">
        <title>Streptomyces tenebrisbrunneis sp.nov., an endogenous actinomycete isolated from of Lycium ruthenicum.</title>
        <authorList>
            <person name="Ma L."/>
        </authorList>
    </citation>
    <scope>NUCLEOTIDE SEQUENCE [LARGE SCALE GENOMIC DNA]</scope>
    <source>
        <strain evidence="3 4">TRM 66187</strain>
    </source>
</reference>
<keyword evidence="1" id="KW-0808">Transferase</keyword>
<evidence type="ECO:0000313" key="4">
    <source>
        <dbReference type="Proteomes" id="UP000621266"/>
    </source>
</evidence>
<dbReference type="PANTHER" id="PTHR13947:SF37">
    <property type="entry name" value="LD18367P"/>
    <property type="match status" value="1"/>
</dbReference>
<keyword evidence="4" id="KW-1185">Reference proteome</keyword>
<dbReference type="CDD" id="cd04301">
    <property type="entry name" value="NAT_SF"/>
    <property type="match status" value="1"/>
</dbReference>
<dbReference type="SUPFAM" id="SSF55729">
    <property type="entry name" value="Acyl-CoA N-acyltransferases (Nat)"/>
    <property type="match status" value="1"/>
</dbReference>
<dbReference type="Pfam" id="PF00583">
    <property type="entry name" value="Acetyltransf_1"/>
    <property type="match status" value="1"/>
</dbReference>
<protein>
    <submittedName>
        <fullName evidence="3">GNAT family N-acetyltransferase</fullName>
    </submittedName>
</protein>
<dbReference type="PANTHER" id="PTHR13947">
    <property type="entry name" value="GNAT FAMILY N-ACETYLTRANSFERASE"/>
    <property type="match status" value="1"/>
</dbReference>
<dbReference type="RefSeq" id="WP_156206896.1">
    <property type="nucleotide sequence ID" value="NZ_WHPN01000331.1"/>
</dbReference>
<accession>A0ABQ7FDL0</accession>
<sequence>MSQQDHRPHTAVRRADRPGDLGWVVMAHGEVYDRQYGWNTEFETLVAEIVADYATRHDPAAEAAWIAEADGSRAGCVFLVAGDEPGVAKLRILLVTPDARGLGLGTRLVGECLAFAREAGYRRVTLWTNDVLVSARRIYQGFGFTLTDEESHRSFGHDLVGQNWTLDLYGDPPGERRDRDDRP</sequence>
<dbReference type="Proteomes" id="UP000621266">
    <property type="component" value="Unassembled WGS sequence"/>
</dbReference>
<name>A0ABQ7FDL0_9ACTN</name>
<comment type="caution">
    <text evidence="3">The sequence shown here is derived from an EMBL/GenBank/DDBJ whole genome shotgun (WGS) entry which is preliminary data.</text>
</comment>
<dbReference type="PROSITE" id="PS51186">
    <property type="entry name" value="GNAT"/>
    <property type="match status" value="1"/>
</dbReference>
<dbReference type="InterPro" id="IPR050769">
    <property type="entry name" value="NAT_camello-type"/>
</dbReference>